<dbReference type="InterPro" id="IPR036412">
    <property type="entry name" value="HAD-like_sf"/>
</dbReference>
<dbReference type="PANTHER" id="PTHR43344">
    <property type="entry name" value="PHOSPHOSERINE PHOSPHATASE"/>
    <property type="match status" value="1"/>
</dbReference>
<dbReference type="GO" id="GO:0046872">
    <property type="term" value="F:metal ion binding"/>
    <property type="evidence" value="ECO:0007669"/>
    <property type="project" value="UniProtKB-KW"/>
</dbReference>
<dbReference type="RefSeq" id="WP_067775790.1">
    <property type="nucleotide sequence ID" value="NZ_LIGX01000023.1"/>
</dbReference>
<dbReference type="STRING" id="1679444.PYTT_1991"/>
<sequence>MLALFDMDGTLFPGDSQLRFAGRILSRHPWRRLYLLLLLPCALLAALRIIRTERMKRIFLSYLYRMPLGQVEREAQAFAEENIRPILYPGVLQRLRDHQAAGDHCILVSASPSFYTEPIGRMLGFDDIIATPIVMQLAMPLVPAIEPPGNNKGGTKLIRLRKKGIIPPDGKTPDSICYTDSRADLPMLSVCEQGVLVNPSAQLANQAPEHHWQIIRQPLPWHGKRAFLAFILKNIIGFRA</sequence>
<keyword evidence="4" id="KW-0472">Membrane</keyword>
<dbReference type="OrthoDB" id="9784466at2"/>
<dbReference type="Gene3D" id="3.40.50.1000">
    <property type="entry name" value="HAD superfamily/HAD-like"/>
    <property type="match status" value="1"/>
</dbReference>
<dbReference type="NCBIfam" id="TIGR01488">
    <property type="entry name" value="HAD-SF-IB"/>
    <property type="match status" value="1"/>
</dbReference>
<evidence type="ECO:0000256" key="1">
    <source>
        <dbReference type="ARBA" id="ARBA00022723"/>
    </source>
</evidence>
<keyword evidence="1" id="KW-0479">Metal-binding</keyword>
<keyword evidence="4" id="KW-0812">Transmembrane</keyword>
<dbReference type="SUPFAM" id="SSF56784">
    <property type="entry name" value="HAD-like"/>
    <property type="match status" value="1"/>
</dbReference>
<organism evidence="5 6">
    <name type="scientific">Akkermansia glycaniphila</name>
    <dbReference type="NCBI Taxonomy" id="1679444"/>
    <lineage>
        <taxon>Bacteria</taxon>
        <taxon>Pseudomonadati</taxon>
        <taxon>Verrucomicrobiota</taxon>
        <taxon>Verrucomicrobiia</taxon>
        <taxon>Verrucomicrobiales</taxon>
        <taxon>Akkermansiaceae</taxon>
        <taxon>Akkermansia</taxon>
    </lineage>
</organism>
<evidence type="ECO:0000313" key="5">
    <source>
        <dbReference type="EMBL" id="SEH94853.1"/>
    </source>
</evidence>
<dbReference type="Gene3D" id="1.20.1440.100">
    <property type="entry name" value="SG protein - dephosphorylation function"/>
    <property type="match status" value="1"/>
</dbReference>
<keyword evidence="2 5" id="KW-0378">Hydrolase</keyword>
<dbReference type="GO" id="GO:0016787">
    <property type="term" value="F:hydrolase activity"/>
    <property type="evidence" value="ECO:0007669"/>
    <property type="project" value="UniProtKB-KW"/>
</dbReference>
<keyword evidence="4" id="KW-1133">Transmembrane helix</keyword>
<keyword evidence="6" id="KW-1185">Reference proteome</keyword>
<keyword evidence="3" id="KW-0460">Magnesium</keyword>
<accession>A0A1C7PC54</accession>
<dbReference type="AlphaFoldDB" id="A0A1C7PC54"/>
<dbReference type="KEGG" id="agl:PYTT_1991"/>
<dbReference type="InterPro" id="IPR050582">
    <property type="entry name" value="HAD-like_SerB"/>
</dbReference>
<dbReference type="Pfam" id="PF12710">
    <property type="entry name" value="HAD"/>
    <property type="match status" value="1"/>
</dbReference>
<dbReference type="EMBL" id="LT629973">
    <property type="protein sequence ID" value="SEH94853.1"/>
    <property type="molecule type" value="Genomic_DNA"/>
</dbReference>
<dbReference type="PANTHER" id="PTHR43344:SF13">
    <property type="entry name" value="PHOSPHATASE RV3661-RELATED"/>
    <property type="match status" value="1"/>
</dbReference>
<evidence type="ECO:0000313" key="6">
    <source>
        <dbReference type="Proteomes" id="UP000176204"/>
    </source>
</evidence>
<protein>
    <submittedName>
        <fullName evidence="5">Haloacid dehalogenase-like hydrolase</fullName>
    </submittedName>
</protein>
<evidence type="ECO:0000256" key="2">
    <source>
        <dbReference type="ARBA" id="ARBA00022801"/>
    </source>
</evidence>
<reference evidence="6" key="1">
    <citation type="submission" date="2016-09" db="EMBL/GenBank/DDBJ databases">
        <authorList>
            <person name="Koehorst J."/>
        </authorList>
    </citation>
    <scope>NUCLEOTIDE SEQUENCE [LARGE SCALE GENOMIC DNA]</scope>
</reference>
<evidence type="ECO:0000256" key="4">
    <source>
        <dbReference type="SAM" id="Phobius"/>
    </source>
</evidence>
<feature type="transmembrane region" description="Helical" evidence="4">
    <location>
        <begin position="33"/>
        <end position="50"/>
    </location>
</feature>
<dbReference type="InterPro" id="IPR023214">
    <property type="entry name" value="HAD_sf"/>
</dbReference>
<dbReference type="Proteomes" id="UP000176204">
    <property type="component" value="Chromosome I"/>
</dbReference>
<name>A0A1C7PC54_9BACT</name>
<evidence type="ECO:0000256" key="3">
    <source>
        <dbReference type="ARBA" id="ARBA00022842"/>
    </source>
</evidence>
<proteinExistence type="predicted"/>
<gene>
    <name evidence="5" type="ORF">PYTT_1991</name>
</gene>